<dbReference type="EMBL" id="EQ996113">
    <property type="protein sequence ID" value="EEF22192.1"/>
    <property type="molecule type" value="Genomic_DNA"/>
</dbReference>
<sequence>AEVLEKTVRRHEAFLAAHLPETVGDEGCHQREHAEETRAQPAVNAGHDGHRRAQLQRDHRRRQRRRRRQ</sequence>
<dbReference type="AlphaFoldDB" id="B9TPM2"/>
<dbReference type="InParanoid" id="B9TPM2"/>
<feature type="compositionally biased region" description="Basic residues" evidence="1">
    <location>
        <begin position="49"/>
        <end position="69"/>
    </location>
</feature>
<keyword evidence="3" id="KW-1185">Reference proteome</keyword>
<feature type="non-terminal residue" evidence="2">
    <location>
        <position position="69"/>
    </location>
</feature>
<protein>
    <submittedName>
        <fullName evidence="2">Uncharacterized protein</fullName>
    </submittedName>
</protein>
<evidence type="ECO:0000313" key="3">
    <source>
        <dbReference type="Proteomes" id="UP000008311"/>
    </source>
</evidence>
<dbReference type="Proteomes" id="UP000008311">
    <property type="component" value="Unassembled WGS sequence"/>
</dbReference>
<feature type="compositionally biased region" description="Basic and acidic residues" evidence="1">
    <location>
        <begin position="26"/>
        <end position="38"/>
    </location>
</feature>
<gene>
    <name evidence="2" type="ORF">RCOM_1974850</name>
</gene>
<accession>B9TPM2</accession>
<name>B9TPM2_RICCO</name>
<feature type="non-terminal residue" evidence="2">
    <location>
        <position position="1"/>
    </location>
</feature>
<reference evidence="3" key="1">
    <citation type="journal article" date="2010" name="Nat. Biotechnol.">
        <title>Draft genome sequence of the oilseed species Ricinus communis.</title>
        <authorList>
            <person name="Chan A.P."/>
            <person name="Crabtree J."/>
            <person name="Zhao Q."/>
            <person name="Lorenzi H."/>
            <person name="Orvis J."/>
            <person name="Puiu D."/>
            <person name="Melake-Berhan A."/>
            <person name="Jones K.M."/>
            <person name="Redman J."/>
            <person name="Chen G."/>
            <person name="Cahoon E.B."/>
            <person name="Gedil M."/>
            <person name="Stanke M."/>
            <person name="Haas B.J."/>
            <person name="Wortman J.R."/>
            <person name="Fraser-Liggett C.M."/>
            <person name="Ravel J."/>
            <person name="Rabinowicz P.D."/>
        </authorList>
    </citation>
    <scope>NUCLEOTIDE SEQUENCE [LARGE SCALE GENOMIC DNA]</scope>
    <source>
        <strain evidence="3">cv. Hale</strain>
    </source>
</reference>
<proteinExistence type="predicted"/>
<organism evidence="2 3">
    <name type="scientific">Ricinus communis</name>
    <name type="common">Castor bean</name>
    <dbReference type="NCBI Taxonomy" id="3988"/>
    <lineage>
        <taxon>Eukaryota</taxon>
        <taxon>Viridiplantae</taxon>
        <taxon>Streptophyta</taxon>
        <taxon>Embryophyta</taxon>
        <taxon>Tracheophyta</taxon>
        <taxon>Spermatophyta</taxon>
        <taxon>Magnoliopsida</taxon>
        <taxon>eudicotyledons</taxon>
        <taxon>Gunneridae</taxon>
        <taxon>Pentapetalae</taxon>
        <taxon>rosids</taxon>
        <taxon>fabids</taxon>
        <taxon>Malpighiales</taxon>
        <taxon>Euphorbiaceae</taxon>
        <taxon>Acalyphoideae</taxon>
        <taxon>Acalypheae</taxon>
        <taxon>Ricinus</taxon>
    </lineage>
</organism>
<evidence type="ECO:0000313" key="2">
    <source>
        <dbReference type="EMBL" id="EEF22192.1"/>
    </source>
</evidence>
<feature type="region of interest" description="Disordered" evidence="1">
    <location>
        <begin position="22"/>
        <end position="69"/>
    </location>
</feature>
<evidence type="ECO:0000256" key="1">
    <source>
        <dbReference type="SAM" id="MobiDB-lite"/>
    </source>
</evidence>